<feature type="chain" id="PRO_5005487675" evidence="1">
    <location>
        <begin position="20"/>
        <end position="228"/>
    </location>
</feature>
<organism evidence="2">
    <name type="scientific">Lepeophtheirus salmonis</name>
    <name type="common">Salmon louse</name>
    <name type="synonym">Caligus salmonis</name>
    <dbReference type="NCBI Taxonomy" id="72036"/>
    <lineage>
        <taxon>Eukaryota</taxon>
        <taxon>Metazoa</taxon>
        <taxon>Ecdysozoa</taxon>
        <taxon>Arthropoda</taxon>
        <taxon>Crustacea</taxon>
        <taxon>Multicrustacea</taxon>
        <taxon>Hexanauplia</taxon>
        <taxon>Copepoda</taxon>
        <taxon>Siphonostomatoida</taxon>
        <taxon>Caligidae</taxon>
        <taxon>Lepeophtheirus</taxon>
    </lineage>
</organism>
<protein>
    <submittedName>
        <fullName evidence="2">Uncharacterized protein</fullName>
    </submittedName>
</protein>
<dbReference type="AlphaFoldDB" id="A0A0K2TDS9"/>
<reference evidence="2" key="1">
    <citation type="submission" date="2014-05" db="EMBL/GenBank/DDBJ databases">
        <authorList>
            <person name="Chronopoulou M."/>
        </authorList>
    </citation>
    <scope>NUCLEOTIDE SEQUENCE</scope>
    <source>
        <tissue evidence="2">Whole organism</tissue>
    </source>
</reference>
<sequence length="228" mass="25566">MIQIGTLLTLATLASLTSAELNSIALYDQLHVYNCYGYEKDLAAIDFDNKVDSTKVNGIWILYENINYNTDDEGMSFFTYGDSYLEKNLGEFTNKASSLRSSGVGQHYTDSSINFYAQEGFSGEEQYYTNDIPYPVKSVFGKSLIVTGCDEWTIYSEKYFAGESVCVKPIDMDNCSPTFYPTVDKLGLGHRLRSARRGCHSMTSVRGIEFPLNTTGIFDPKTKGYKLL</sequence>
<keyword evidence="1" id="KW-0732">Signal</keyword>
<name>A0A0K2TDS9_LEPSM</name>
<evidence type="ECO:0000313" key="2">
    <source>
        <dbReference type="EMBL" id="CDW24178.1"/>
    </source>
</evidence>
<proteinExistence type="predicted"/>
<dbReference type="InterPro" id="IPR011024">
    <property type="entry name" value="G_crystallin-like"/>
</dbReference>
<dbReference type="EMBL" id="HACA01006817">
    <property type="protein sequence ID" value="CDW24178.1"/>
    <property type="molecule type" value="Transcribed_RNA"/>
</dbReference>
<dbReference type="SUPFAM" id="SSF49695">
    <property type="entry name" value="gamma-Crystallin-like"/>
    <property type="match status" value="1"/>
</dbReference>
<accession>A0A0K2TDS9</accession>
<dbReference type="OrthoDB" id="6353266at2759"/>
<evidence type="ECO:0000256" key="1">
    <source>
        <dbReference type="SAM" id="SignalP"/>
    </source>
</evidence>
<feature type="signal peptide" evidence="1">
    <location>
        <begin position="1"/>
        <end position="19"/>
    </location>
</feature>
<dbReference type="Gene3D" id="2.60.20.10">
    <property type="entry name" value="Crystallins"/>
    <property type="match status" value="1"/>
</dbReference>